<name>A0A6C0J2B6_9ZZZZ</name>
<keyword evidence="1" id="KW-0812">Transmembrane</keyword>
<sequence length="223" mass="26932">MSFIIKNDLNFFNNFMLFTYIFIQMIIYLPKVLLSKNSTVSRKINQYTIWNVKLICVNYILNNYFNINNIFLSRFIAINSVQICILYHIIILYDKRVLFSIVNNEIRPFVNLIGINSKKYNISIVYFEYILIHILIHILPVYSYREYLINYDDYKIINMSIYTILFKFYWALNVFGNFDITKLYIPQYKGCNIFLFNSILALDYGVVYIIDNNLLNNYYKYLM</sequence>
<accession>A0A6C0J2B6</accession>
<proteinExistence type="predicted"/>
<dbReference type="AlphaFoldDB" id="A0A6C0J2B6"/>
<evidence type="ECO:0000256" key="1">
    <source>
        <dbReference type="SAM" id="Phobius"/>
    </source>
</evidence>
<keyword evidence="1" id="KW-1133">Transmembrane helix</keyword>
<feature type="transmembrane region" description="Helical" evidence="1">
    <location>
        <begin position="71"/>
        <end position="93"/>
    </location>
</feature>
<evidence type="ECO:0000313" key="2">
    <source>
        <dbReference type="EMBL" id="QHT99019.1"/>
    </source>
</evidence>
<feature type="transmembrane region" description="Helical" evidence="1">
    <location>
        <begin position="156"/>
        <end position="178"/>
    </location>
</feature>
<dbReference type="EMBL" id="MN740300">
    <property type="protein sequence ID" value="QHT99019.1"/>
    <property type="molecule type" value="Genomic_DNA"/>
</dbReference>
<organism evidence="2">
    <name type="scientific">viral metagenome</name>
    <dbReference type="NCBI Taxonomy" id="1070528"/>
    <lineage>
        <taxon>unclassified sequences</taxon>
        <taxon>metagenomes</taxon>
        <taxon>organismal metagenomes</taxon>
    </lineage>
</organism>
<protein>
    <submittedName>
        <fullName evidence="2">Uncharacterized protein</fullName>
    </submittedName>
</protein>
<keyword evidence="1" id="KW-0472">Membrane</keyword>
<reference evidence="2" key="1">
    <citation type="journal article" date="2020" name="Nature">
        <title>Giant virus diversity and host interactions through global metagenomics.</title>
        <authorList>
            <person name="Schulz F."/>
            <person name="Roux S."/>
            <person name="Paez-Espino D."/>
            <person name="Jungbluth S."/>
            <person name="Walsh D.A."/>
            <person name="Denef V.J."/>
            <person name="McMahon K.D."/>
            <person name="Konstantinidis K.T."/>
            <person name="Eloe-Fadrosh E.A."/>
            <person name="Kyrpides N.C."/>
            <person name="Woyke T."/>
        </authorList>
    </citation>
    <scope>NUCLEOTIDE SEQUENCE</scope>
    <source>
        <strain evidence="2">GVMAG-M-3300025695-21</strain>
    </source>
</reference>
<feature type="transmembrane region" description="Helical" evidence="1">
    <location>
        <begin position="190"/>
        <end position="210"/>
    </location>
</feature>
<feature type="transmembrane region" description="Helical" evidence="1">
    <location>
        <begin position="15"/>
        <end position="35"/>
    </location>
</feature>
<feature type="transmembrane region" description="Helical" evidence="1">
    <location>
        <begin position="124"/>
        <end position="144"/>
    </location>
</feature>